<name>A0A0G0LPI6_9BACT</name>
<gene>
    <name evidence="1" type="ORF">UT11_C0017G0013</name>
</gene>
<accession>A0A0G0LPI6</accession>
<comment type="caution">
    <text evidence="1">The sequence shown here is derived from an EMBL/GenBank/DDBJ whole genome shotgun (WGS) entry which is preliminary data.</text>
</comment>
<dbReference type="EMBL" id="LBVO01000017">
    <property type="protein sequence ID" value="KKQ89885.1"/>
    <property type="molecule type" value="Genomic_DNA"/>
</dbReference>
<evidence type="ECO:0008006" key="3">
    <source>
        <dbReference type="Google" id="ProtNLM"/>
    </source>
</evidence>
<protein>
    <recommendedName>
        <fullName evidence="3">ParB/Sulfiredoxin domain-containing protein</fullName>
    </recommendedName>
</protein>
<organism evidence="1 2">
    <name type="scientific">Berkelbacteria bacterium GW2011_GWA2_38_9</name>
    <dbReference type="NCBI Taxonomy" id="1618334"/>
    <lineage>
        <taxon>Bacteria</taxon>
        <taxon>Candidatus Berkelbacteria</taxon>
    </lineage>
</organism>
<proteinExistence type="predicted"/>
<evidence type="ECO:0000313" key="2">
    <source>
        <dbReference type="Proteomes" id="UP000033934"/>
    </source>
</evidence>
<dbReference type="SUPFAM" id="SSF110849">
    <property type="entry name" value="ParB/Sulfiredoxin"/>
    <property type="match status" value="1"/>
</dbReference>
<dbReference type="Proteomes" id="UP000033934">
    <property type="component" value="Unassembled WGS sequence"/>
</dbReference>
<reference evidence="1 2" key="1">
    <citation type="journal article" date="2015" name="Nature">
        <title>rRNA introns, odd ribosomes, and small enigmatic genomes across a large radiation of phyla.</title>
        <authorList>
            <person name="Brown C.T."/>
            <person name="Hug L.A."/>
            <person name="Thomas B.C."/>
            <person name="Sharon I."/>
            <person name="Castelle C.J."/>
            <person name="Singh A."/>
            <person name="Wilkins M.J."/>
            <person name="Williams K.H."/>
            <person name="Banfield J.F."/>
        </authorList>
    </citation>
    <scope>NUCLEOTIDE SEQUENCE [LARGE SCALE GENOMIC DNA]</scope>
</reference>
<evidence type="ECO:0000313" key="1">
    <source>
        <dbReference type="EMBL" id="KKQ89885.1"/>
    </source>
</evidence>
<dbReference type="AlphaFoldDB" id="A0A0G0LPI6"/>
<sequence length="88" mass="10338">MPLPDILNIGFKIDEPKLWAVKLSVEEILVAELEHNLDIPNFPIEIYFHKDRWIILDGVHRFTKVIKLGHKTIKVRKVSDKIAQQTKR</sequence>
<dbReference type="InterPro" id="IPR036086">
    <property type="entry name" value="ParB/Sulfiredoxin_sf"/>
</dbReference>